<dbReference type="SUPFAM" id="SSF48452">
    <property type="entry name" value="TPR-like"/>
    <property type="match status" value="1"/>
</dbReference>
<dbReference type="EMBL" id="JACDQQ010000788">
    <property type="protein sequence ID" value="MBA0084956.1"/>
    <property type="molecule type" value="Genomic_DNA"/>
</dbReference>
<dbReference type="SMART" id="SM00028">
    <property type="entry name" value="TPR"/>
    <property type="match status" value="2"/>
</dbReference>
<dbReference type="Gene3D" id="1.25.40.10">
    <property type="entry name" value="Tetratricopeptide repeat domain"/>
    <property type="match status" value="1"/>
</dbReference>
<feature type="region of interest" description="Disordered" evidence="4">
    <location>
        <begin position="27"/>
        <end position="73"/>
    </location>
</feature>
<dbReference type="PROSITE" id="PS51257">
    <property type="entry name" value="PROKAR_LIPOPROTEIN"/>
    <property type="match status" value="1"/>
</dbReference>
<evidence type="ECO:0000256" key="3">
    <source>
        <dbReference type="PROSITE-ProRule" id="PRU00339"/>
    </source>
</evidence>
<name>A0A7V8NP88_9BACT</name>
<gene>
    <name evidence="6" type="ORF">HRJ53_08170</name>
</gene>
<evidence type="ECO:0000256" key="4">
    <source>
        <dbReference type="SAM" id="MobiDB-lite"/>
    </source>
</evidence>
<evidence type="ECO:0000256" key="1">
    <source>
        <dbReference type="ARBA" id="ARBA00022737"/>
    </source>
</evidence>
<feature type="signal peptide" evidence="5">
    <location>
        <begin position="1"/>
        <end position="27"/>
    </location>
</feature>
<feature type="chain" id="PRO_5031264492" description="Tetratricopeptide repeat protein" evidence="5">
    <location>
        <begin position="28"/>
        <end position="300"/>
    </location>
</feature>
<organism evidence="6 7">
    <name type="scientific">Candidatus Acidiferrum panamense</name>
    <dbReference type="NCBI Taxonomy" id="2741543"/>
    <lineage>
        <taxon>Bacteria</taxon>
        <taxon>Pseudomonadati</taxon>
        <taxon>Acidobacteriota</taxon>
        <taxon>Terriglobia</taxon>
        <taxon>Candidatus Acidiferrales</taxon>
        <taxon>Candidatus Acidiferrum</taxon>
    </lineage>
</organism>
<dbReference type="Pfam" id="PF07719">
    <property type="entry name" value="TPR_2"/>
    <property type="match status" value="1"/>
</dbReference>
<dbReference type="PROSITE" id="PS50293">
    <property type="entry name" value="TPR_REGION"/>
    <property type="match status" value="1"/>
</dbReference>
<feature type="repeat" description="TPR" evidence="3">
    <location>
        <begin position="209"/>
        <end position="242"/>
    </location>
</feature>
<dbReference type="Proteomes" id="UP000567293">
    <property type="component" value="Unassembled WGS sequence"/>
</dbReference>
<keyword evidence="2 3" id="KW-0802">TPR repeat</keyword>
<evidence type="ECO:0000256" key="2">
    <source>
        <dbReference type="ARBA" id="ARBA00022803"/>
    </source>
</evidence>
<dbReference type="PROSITE" id="PS50005">
    <property type="entry name" value="TPR"/>
    <property type="match status" value="1"/>
</dbReference>
<comment type="caution">
    <text evidence="6">The sequence shown here is derived from an EMBL/GenBank/DDBJ whole genome shotgun (WGS) entry which is preliminary data.</text>
</comment>
<evidence type="ECO:0000313" key="7">
    <source>
        <dbReference type="Proteomes" id="UP000567293"/>
    </source>
</evidence>
<protein>
    <recommendedName>
        <fullName evidence="8">Tetratricopeptide repeat protein</fullName>
    </recommendedName>
</protein>
<evidence type="ECO:0000256" key="5">
    <source>
        <dbReference type="SAM" id="SignalP"/>
    </source>
</evidence>
<sequence>MRRKSNLWLEAPILAGFLIGSCALAGAQGSQGSQSGQSGQGSQSQPPAQSTDKSKTPDVTPLSLDSAPPPVSAEEDAAFKAFQAVPMSDAKQKIQSGEAFLQKYPETRYKSSVYAPLTFAYLQDGQAQKMQEYGEKEIALVPNDVSTLALMAQTLPRKINSSTPPAEAAQLLAKAEQYSKQAIEIAPTLPKPANMTDEAFAAAKNQDLAMAHSGLGLVYIRRGKNAEAISELDEAVKVDPNPDPVNYYLLGMANKGTSHFEDAITAFNKCAAIAGQMQAVCKAQVDDTKKKSSTELSAPK</sequence>
<evidence type="ECO:0008006" key="8">
    <source>
        <dbReference type="Google" id="ProtNLM"/>
    </source>
</evidence>
<keyword evidence="7" id="KW-1185">Reference proteome</keyword>
<keyword evidence="5" id="KW-0732">Signal</keyword>
<dbReference type="InterPro" id="IPR011990">
    <property type="entry name" value="TPR-like_helical_dom_sf"/>
</dbReference>
<accession>A0A7V8NP88</accession>
<dbReference type="Pfam" id="PF13181">
    <property type="entry name" value="TPR_8"/>
    <property type="match status" value="1"/>
</dbReference>
<dbReference type="InterPro" id="IPR019734">
    <property type="entry name" value="TPR_rpt"/>
</dbReference>
<dbReference type="AlphaFoldDB" id="A0A7V8NP88"/>
<feature type="compositionally biased region" description="Low complexity" evidence="4">
    <location>
        <begin position="27"/>
        <end position="50"/>
    </location>
</feature>
<evidence type="ECO:0000313" key="6">
    <source>
        <dbReference type="EMBL" id="MBA0084956.1"/>
    </source>
</evidence>
<reference evidence="6" key="1">
    <citation type="submission" date="2020-06" db="EMBL/GenBank/DDBJ databases">
        <title>Legume-microbial interactions unlock mineral nutrients during tropical forest succession.</title>
        <authorList>
            <person name="Epihov D.Z."/>
        </authorList>
    </citation>
    <scope>NUCLEOTIDE SEQUENCE [LARGE SCALE GENOMIC DNA]</scope>
    <source>
        <strain evidence="6">Pan2503</strain>
    </source>
</reference>
<proteinExistence type="predicted"/>
<dbReference type="InterPro" id="IPR013105">
    <property type="entry name" value="TPR_2"/>
</dbReference>
<keyword evidence="1" id="KW-0677">Repeat</keyword>